<evidence type="ECO:0000256" key="1">
    <source>
        <dbReference type="ARBA" id="ARBA00004479"/>
    </source>
</evidence>
<dbReference type="Pfam" id="PF00059">
    <property type="entry name" value="Lectin_C"/>
    <property type="match status" value="1"/>
</dbReference>
<reference evidence="9" key="1">
    <citation type="journal article" date="2022" name="bioRxiv">
        <title>Sequencing and chromosome-scale assembly of the giantPleurodeles waltlgenome.</title>
        <authorList>
            <person name="Brown T."/>
            <person name="Elewa A."/>
            <person name="Iarovenko S."/>
            <person name="Subramanian E."/>
            <person name="Araus A.J."/>
            <person name="Petzold A."/>
            <person name="Susuki M."/>
            <person name="Suzuki K.-i.T."/>
            <person name="Hayashi T."/>
            <person name="Toyoda A."/>
            <person name="Oliveira C."/>
            <person name="Osipova E."/>
            <person name="Leigh N.D."/>
            <person name="Simon A."/>
            <person name="Yun M.H."/>
        </authorList>
    </citation>
    <scope>NUCLEOTIDE SEQUENCE</scope>
    <source>
        <strain evidence="9">20211129_DDA</strain>
        <tissue evidence="9">Liver</tissue>
    </source>
</reference>
<dbReference type="InterPro" id="IPR001304">
    <property type="entry name" value="C-type_lectin-like"/>
</dbReference>
<evidence type="ECO:0000259" key="8">
    <source>
        <dbReference type="PROSITE" id="PS50041"/>
    </source>
</evidence>
<comment type="subcellular location">
    <subcellularLocation>
        <location evidence="1">Membrane</location>
        <topology evidence="1">Single-pass type I membrane protein</topology>
    </subcellularLocation>
</comment>
<dbReference type="GO" id="GO:0016020">
    <property type="term" value="C:membrane"/>
    <property type="evidence" value="ECO:0007669"/>
    <property type="project" value="UniProtKB-SubCell"/>
</dbReference>
<dbReference type="Gene3D" id="3.10.100.10">
    <property type="entry name" value="Mannose-Binding Protein A, subunit A"/>
    <property type="match status" value="1"/>
</dbReference>
<keyword evidence="6 7" id="KW-0472">Membrane</keyword>
<keyword evidence="2 7" id="KW-0812">Transmembrane</keyword>
<evidence type="ECO:0000313" key="10">
    <source>
        <dbReference type="Proteomes" id="UP001066276"/>
    </source>
</evidence>
<keyword evidence="3" id="KW-0732">Signal</keyword>
<keyword evidence="10" id="KW-1185">Reference proteome</keyword>
<sequence>MHCAAHAWIFSGQKVCLGNANEPCYKIAYFHEISRRLGFDEARQACEIGDGVLLSLESEAEQTLIKGLLQNLTKPGSGISDGDFWIGLWRNGKAQASASSCSDMYEWVDGTSSNFRNWYIDEPSCGSEACVVMYHQPTANPGIGGPYLYQWNDDRCNMKHNFICKYIPENVLEKELGDRAAPEYETFPTTTDGKPLTSTKAEDLYHVVISETGIMPNLIYVIIPTIPLLLLILVAFGTCCFQMLHKSEASYNCMKTPTPITI</sequence>
<dbReference type="SMART" id="SM00034">
    <property type="entry name" value="CLECT"/>
    <property type="match status" value="1"/>
</dbReference>
<dbReference type="GO" id="GO:0030246">
    <property type="term" value="F:carbohydrate binding"/>
    <property type="evidence" value="ECO:0007669"/>
    <property type="project" value="UniProtKB-KW"/>
</dbReference>
<feature type="domain" description="C-type lectin" evidence="8">
    <location>
        <begin position="20"/>
        <end position="165"/>
    </location>
</feature>
<dbReference type="InterPro" id="IPR016187">
    <property type="entry name" value="CTDL_fold"/>
</dbReference>
<evidence type="ECO:0000256" key="5">
    <source>
        <dbReference type="ARBA" id="ARBA00022989"/>
    </source>
</evidence>
<dbReference type="InterPro" id="IPR051505">
    <property type="entry name" value="C-type_lectin_domain"/>
</dbReference>
<evidence type="ECO:0000256" key="7">
    <source>
        <dbReference type="SAM" id="Phobius"/>
    </source>
</evidence>
<keyword evidence="5 7" id="KW-1133">Transmembrane helix</keyword>
<dbReference type="PANTHER" id="PTHR14789:SF1">
    <property type="entry name" value="CHONDROLECTIN"/>
    <property type="match status" value="1"/>
</dbReference>
<name>A0AAV7NX88_PLEWA</name>
<accession>A0AAV7NX88</accession>
<gene>
    <name evidence="9" type="ORF">NDU88_007662</name>
</gene>
<keyword evidence="4" id="KW-0430">Lectin</keyword>
<feature type="transmembrane region" description="Helical" evidence="7">
    <location>
        <begin position="218"/>
        <end position="244"/>
    </location>
</feature>
<protein>
    <recommendedName>
        <fullName evidence="8">C-type lectin domain-containing protein</fullName>
    </recommendedName>
</protein>
<dbReference type="PANTHER" id="PTHR14789">
    <property type="entry name" value="CHONDROLECTIN VARIANT CHODLFDELTAE"/>
    <property type="match status" value="1"/>
</dbReference>
<evidence type="ECO:0000256" key="6">
    <source>
        <dbReference type="ARBA" id="ARBA00023136"/>
    </source>
</evidence>
<evidence type="ECO:0000256" key="2">
    <source>
        <dbReference type="ARBA" id="ARBA00022692"/>
    </source>
</evidence>
<dbReference type="PROSITE" id="PS50041">
    <property type="entry name" value="C_TYPE_LECTIN_2"/>
    <property type="match status" value="1"/>
</dbReference>
<dbReference type="InterPro" id="IPR016186">
    <property type="entry name" value="C-type_lectin-like/link_sf"/>
</dbReference>
<evidence type="ECO:0000256" key="3">
    <source>
        <dbReference type="ARBA" id="ARBA00022729"/>
    </source>
</evidence>
<comment type="caution">
    <text evidence="9">The sequence shown here is derived from an EMBL/GenBank/DDBJ whole genome shotgun (WGS) entry which is preliminary data.</text>
</comment>
<proteinExistence type="predicted"/>
<evidence type="ECO:0000256" key="4">
    <source>
        <dbReference type="ARBA" id="ARBA00022734"/>
    </source>
</evidence>
<dbReference type="AlphaFoldDB" id="A0AAV7NX88"/>
<dbReference type="Proteomes" id="UP001066276">
    <property type="component" value="Chromosome 8"/>
</dbReference>
<dbReference type="SUPFAM" id="SSF56436">
    <property type="entry name" value="C-type lectin-like"/>
    <property type="match status" value="1"/>
</dbReference>
<evidence type="ECO:0000313" key="9">
    <source>
        <dbReference type="EMBL" id="KAJ1119477.1"/>
    </source>
</evidence>
<organism evidence="9 10">
    <name type="scientific">Pleurodeles waltl</name>
    <name type="common">Iberian ribbed newt</name>
    <dbReference type="NCBI Taxonomy" id="8319"/>
    <lineage>
        <taxon>Eukaryota</taxon>
        <taxon>Metazoa</taxon>
        <taxon>Chordata</taxon>
        <taxon>Craniata</taxon>
        <taxon>Vertebrata</taxon>
        <taxon>Euteleostomi</taxon>
        <taxon>Amphibia</taxon>
        <taxon>Batrachia</taxon>
        <taxon>Caudata</taxon>
        <taxon>Salamandroidea</taxon>
        <taxon>Salamandridae</taxon>
        <taxon>Pleurodelinae</taxon>
        <taxon>Pleurodeles</taxon>
    </lineage>
</organism>
<dbReference type="EMBL" id="JANPWB010000012">
    <property type="protein sequence ID" value="KAJ1119477.1"/>
    <property type="molecule type" value="Genomic_DNA"/>
</dbReference>
<dbReference type="FunFam" id="3.10.100.10:FF:000006">
    <property type="entry name" value="Layilin b"/>
    <property type="match status" value="1"/>
</dbReference>